<dbReference type="EMBL" id="BGZK01000262">
    <property type="protein sequence ID" value="GBP32598.1"/>
    <property type="molecule type" value="Genomic_DNA"/>
</dbReference>
<dbReference type="AlphaFoldDB" id="A0A4C1V1C8"/>
<evidence type="ECO:0000313" key="3">
    <source>
        <dbReference type="Proteomes" id="UP000299102"/>
    </source>
</evidence>
<feature type="compositionally biased region" description="Basic and acidic residues" evidence="1">
    <location>
        <begin position="19"/>
        <end position="32"/>
    </location>
</feature>
<protein>
    <submittedName>
        <fullName evidence="2">Uncharacterized protein</fullName>
    </submittedName>
</protein>
<organism evidence="2 3">
    <name type="scientific">Eumeta variegata</name>
    <name type="common">Bagworm moth</name>
    <name type="synonym">Eumeta japonica</name>
    <dbReference type="NCBI Taxonomy" id="151549"/>
    <lineage>
        <taxon>Eukaryota</taxon>
        <taxon>Metazoa</taxon>
        <taxon>Ecdysozoa</taxon>
        <taxon>Arthropoda</taxon>
        <taxon>Hexapoda</taxon>
        <taxon>Insecta</taxon>
        <taxon>Pterygota</taxon>
        <taxon>Neoptera</taxon>
        <taxon>Endopterygota</taxon>
        <taxon>Lepidoptera</taxon>
        <taxon>Glossata</taxon>
        <taxon>Ditrysia</taxon>
        <taxon>Tineoidea</taxon>
        <taxon>Psychidae</taxon>
        <taxon>Oiketicinae</taxon>
        <taxon>Eumeta</taxon>
    </lineage>
</organism>
<gene>
    <name evidence="2" type="ORF">EVAR_25957_1</name>
</gene>
<feature type="compositionally biased region" description="Polar residues" evidence="1">
    <location>
        <begin position="33"/>
        <end position="46"/>
    </location>
</feature>
<feature type="region of interest" description="Disordered" evidence="1">
    <location>
        <begin position="65"/>
        <end position="117"/>
    </location>
</feature>
<feature type="compositionally biased region" description="Basic and acidic residues" evidence="1">
    <location>
        <begin position="90"/>
        <end position="112"/>
    </location>
</feature>
<evidence type="ECO:0000256" key="1">
    <source>
        <dbReference type="SAM" id="MobiDB-lite"/>
    </source>
</evidence>
<feature type="region of interest" description="Disordered" evidence="1">
    <location>
        <begin position="1"/>
        <end position="51"/>
    </location>
</feature>
<reference evidence="2 3" key="1">
    <citation type="journal article" date="2019" name="Commun. Biol.">
        <title>The bagworm genome reveals a unique fibroin gene that provides high tensile strength.</title>
        <authorList>
            <person name="Kono N."/>
            <person name="Nakamura H."/>
            <person name="Ohtoshi R."/>
            <person name="Tomita M."/>
            <person name="Numata K."/>
            <person name="Arakawa K."/>
        </authorList>
    </citation>
    <scope>NUCLEOTIDE SEQUENCE [LARGE SCALE GENOMIC DNA]</scope>
</reference>
<sequence length="354" mass="39544">MIENKERLAKNRKKNAVSRSRESLLTRNERLSQMRNYIPSRLSQEPQSERISRLNRIHERLVCESTEEREHRLGQTSSRKRRNVKNPGKVGDDARGISREKNNDEPHSRDSASEDMAATASAVVGASILLSLTARAAPSAEHSCAPFFFPKVKRAGDERASIVRLQCDESPPFDGRCDPTFTERVYHSAVSGYSCLVEYVARPTPILEEPARSDRESYDDYFKQLGMTATPAGWVLQDTKSGVLLQIRPNIPYELALEPCWDHFKNQNYKYIGGMGGHAWEGTNATHQIRYSPIAQDFKYSSCVLSADTRRYQMEQPPPPEGRPPGDNVRGGCPAGQVSTGGGSCGSRQSVGKR</sequence>
<dbReference type="Proteomes" id="UP000299102">
    <property type="component" value="Unassembled WGS sequence"/>
</dbReference>
<keyword evidence="3" id="KW-1185">Reference proteome</keyword>
<proteinExistence type="predicted"/>
<accession>A0A4C1V1C8</accession>
<name>A0A4C1V1C8_EUMVA</name>
<dbReference type="OrthoDB" id="7504551at2759"/>
<comment type="caution">
    <text evidence="2">The sequence shown here is derived from an EMBL/GenBank/DDBJ whole genome shotgun (WGS) entry which is preliminary data.</text>
</comment>
<feature type="region of interest" description="Disordered" evidence="1">
    <location>
        <begin position="313"/>
        <end position="354"/>
    </location>
</feature>
<evidence type="ECO:0000313" key="2">
    <source>
        <dbReference type="EMBL" id="GBP32598.1"/>
    </source>
</evidence>